<dbReference type="Proteomes" id="UP000192277">
    <property type="component" value="Unassembled WGS sequence"/>
</dbReference>
<dbReference type="NCBIfam" id="TIGR04183">
    <property type="entry name" value="Por_Secre_tail"/>
    <property type="match status" value="1"/>
</dbReference>
<dbReference type="Pfam" id="PF18962">
    <property type="entry name" value="Por_Secre_tail"/>
    <property type="match status" value="1"/>
</dbReference>
<gene>
    <name evidence="2" type="ORF">A4D02_30050</name>
</gene>
<evidence type="ECO:0000259" key="1">
    <source>
        <dbReference type="Pfam" id="PF18962"/>
    </source>
</evidence>
<organism evidence="2 3">
    <name type="scientific">Niastella koreensis</name>
    <dbReference type="NCBI Taxonomy" id="354356"/>
    <lineage>
        <taxon>Bacteria</taxon>
        <taxon>Pseudomonadati</taxon>
        <taxon>Bacteroidota</taxon>
        <taxon>Chitinophagia</taxon>
        <taxon>Chitinophagales</taxon>
        <taxon>Chitinophagaceae</taxon>
        <taxon>Niastella</taxon>
    </lineage>
</organism>
<protein>
    <recommendedName>
        <fullName evidence="1">Secretion system C-terminal sorting domain-containing protein</fullName>
    </recommendedName>
</protein>
<sequence length="731" mass="75541">MDANANITIYRYSSAGTLLNTYSSTTAYPSGIATGGSWTLTGITAATGDYFVAKAKGTNASLNESECMQSNIIYTTCSSVINPTALSSSSSKGICGSLTTGATGVLIYKMDATGNTLMNPSNANTTYTATTFSWFTCSGGSTGSVANGSYMVILTGGGCQSTPVFDCINSGSGSLTGLATSSAITFPATIYPFNTTISGAVPTYTGAQVATLFINNVLKTTVTIPANTTSYTFSGLQLNANDNIKIYLSGNGCTVYNSTTVGCYNQPPVITTDANGALLAGATTITGTSAASASITLNKTNVTTNSWTTTANASGVWSVTVPALVAGDTYTATVTAAGGCSTASTASSTATVAAVTNTCPTISLTPVSNTPYTDTSTYVYGTINVTTAGSVVRLYVDGALAGSQTFSTTGAQTWTILSSLPFYNGAVLKPTFQSGATGSEKTDCGVTSTVICTSPATPSISPASSTIFTGQKVTYTVTSPVSSTWYAVNDNTGKSYATSVLTPNTTTFSLPTNNFSAPGTYNLLISADKLTGCAASTASATVVVNAVVTPVRFISVSAAKAGGGIAVNWTVAQESEVDRYDIEKSFDGINFGVVGSVKYKEVNTLVNKYSFTDVAGATTEKVYYRVRQVDHNLFYTLSSIVMVKIAPDKILQIWPNPASDQVTVNITVNNSQATYIDMLDLTGSKLMTKQVNLVTGANSLLIKGLRHFSPGVYLFKIVADGETTMQKIVIK</sequence>
<reference evidence="2 3" key="1">
    <citation type="submission" date="2016-04" db="EMBL/GenBank/DDBJ databases">
        <authorList>
            <person name="Chen L."/>
            <person name="Zhuang W."/>
            <person name="Wang G."/>
        </authorList>
    </citation>
    <scope>NUCLEOTIDE SEQUENCE [LARGE SCALE GENOMIC DNA]</scope>
    <source>
        <strain evidence="3">GR20</strain>
    </source>
</reference>
<comment type="caution">
    <text evidence="2">The sequence shown here is derived from an EMBL/GenBank/DDBJ whole genome shotgun (WGS) entry which is preliminary data.</text>
</comment>
<keyword evidence="3" id="KW-1185">Reference proteome</keyword>
<evidence type="ECO:0000313" key="2">
    <source>
        <dbReference type="EMBL" id="OQP49237.1"/>
    </source>
</evidence>
<accession>A0ABX3P1I8</accession>
<feature type="domain" description="Secretion system C-terminal sorting" evidence="1">
    <location>
        <begin position="653"/>
        <end position="730"/>
    </location>
</feature>
<dbReference type="RefSeq" id="WP_014216804.1">
    <property type="nucleotide sequence ID" value="NZ_LWBO01000011.1"/>
</dbReference>
<evidence type="ECO:0000313" key="3">
    <source>
        <dbReference type="Proteomes" id="UP000192277"/>
    </source>
</evidence>
<proteinExistence type="predicted"/>
<dbReference type="InterPro" id="IPR026444">
    <property type="entry name" value="Secre_tail"/>
</dbReference>
<name>A0ABX3P1I8_9BACT</name>
<dbReference type="Gene3D" id="2.60.40.10">
    <property type="entry name" value="Immunoglobulins"/>
    <property type="match status" value="1"/>
</dbReference>
<dbReference type="InterPro" id="IPR013783">
    <property type="entry name" value="Ig-like_fold"/>
</dbReference>
<dbReference type="EMBL" id="LWBO01000011">
    <property type="protein sequence ID" value="OQP49237.1"/>
    <property type="molecule type" value="Genomic_DNA"/>
</dbReference>